<evidence type="ECO:0000256" key="2">
    <source>
        <dbReference type="ARBA" id="ARBA00022574"/>
    </source>
</evidence>
<dbReference type="KEGG" id="mis:MICPUN_62144"/>
<dbReference type="PANTHER" id="PTHR10253">
    <property type="entry name" value="POLYCOMB PROTEIN"/>
    <property type="match status" value="1"/>
</dbReference>
<gene>
    <name evidence="8" type="ORF">MICPUN_62144</name>
</gene>
<dbReference type="GeneID" id="8246872"/>
<dbReference type="Gene3D" id="2.130.10.10">
    <property type="entry name" value="YVTN repeat-like/Quinoprotein amine dehydrogenase"/>
    <property type="match status" value="1"/>
</dbReference>
<keyword evidence="9" id="KW-1185">Reference proteome</keyword>
<dbReference type="OrthoDB" id="7318948at2759"/>
<organism evidence="8 9">
    <name type="scientific">Micromonas commoda (strain RCC299 / NOUM17 / CCMP2709)</name>
    <name type="common">Picoplanktonic green alga</name>
    <dbReference type="NCBI Taxonomy" id="296587"/>
    <lineage>
        <taxon>Eukaryota</taxon>
        <taxon>Viridiplantae</taxon>
        <taxon>Chlorophyta</taxon>
        <taxon>Mamiellophyceae</taxon>
        <taxon>Mamiellales</taxon>
        <taxon>Mamiellaceae</taxon>
        <taxon>Micromonas</taxon>
    </lineage>
</organism>
<evidence type="ECO:0000256" key="3">
    <source>
        <dbReference type="ARBA" id="ARBA00022737"/>
    </source>
</evidence>
<feature type="region of interest" description="Disordered" evidence="7">
    <location>
        <begin position="519"/>
        <end position="565"/>
    </location>
</feature>
<sequence>MTRLEIFTGRARRSPLAHRLEAPPRLDLLAPRSSPPRYTDEIRVVQFAPAIATQREARVRRLGRRAFAMYSRRKLKHWRRRKNELEKMGMRYNEGRYKLSCVVRQDPADHVYCCALNTVHLAHADKLATTAGPRAYVYRLTPDGGVKLMQCYVDEDDEEDYFACCWCASAVPERSGRPMLAVAGGYKGVVRVIDCVSRVVKVNLRGHGGGVNDVKAHPLRPHLLLTASKDESCRLWNLDSGACVAVFAGEFGHRNEVLSVDFKPGVDPYDDAPGGDSSGGGSSGGRNGVGQNGVGHVPDDSAGDVVFVSGAMDNQIKVWSTRGYPGLVRRSDGWRKGSTASGDSPPGESPPGGGEKTANIAFPTAHVQTPTFSSHKVHGNYVDCVRWFGDLVLSKSVENVVTLFQPRLGGVGDLVTGSGFRKVQDFPLRKCDIWFMRFALAPDATHMCCGNTAGEVFVWRMGGGGGGHTAHTTASATLAHKRCVKAVRQTAMTADGRIVIAACDEGTVWRWDLVDAGAGGGSVGGEKRARTEKDDATDEKGRGDEGVDGGDVVTGASGDTIEILD</sequence>
<evidence type="ECO:0000313" key="8">
    <source>
        <dbReference type="EMBL" id="ACO70131.1"/>
    </source>
</evidence>
<protein>
    <submittedName>
        <fullName evidence="8">Uncharacterized protein</fullName>
    </submittedName>
</protein>
<evidence type="ECO:0000256" key="1">
    <source>
        <dbReference type="ARBA" id="ARBA00008075"/>
    </source>
</evidence>
<keyword evidence="5" id="KW-0804">Transcription</keyword>
<keyword evidence="2 6" id="KW-0853">WD repeat</keyword>
<feature type="region of interest" description="Disordered" evidence="7">
    <location>
        <begin position="330"/>
        <end position="358"/>
    </location>
</feature>
<dbReference type="InterPro" id="IPR051243">
    <property type="entry name" value="PcG_WD-repeat"/>
</dbReference>
<dbReference type="InterPro" id="IPR015943">
    <property type="entry name" value="WD40/YVTN_repeat-like_dom_sf"/>
</dbReference>
<evidence type="ECO:0000256" key="6">
    <source>
        <dbReference type="PROSITE-ProRule" id="PRU00221"/>
    </source>
</evidence>
<dbReference type="FunCoup" id="C1FHN5">
    <property type="interactions" value="1611"/>
</dbReference>
<feature type="compositionally biased region" description="Low complexity" evidence="7">
    <location>
        <begin position="550"/>
        <end position="559"/>
    </location>
</feature>
<dbReference type="InterPro" id="IPR019775">
    <property type="entry name" value="WD40_repeat_CS"/>
</dbReference>
<proteinExistence type="inferred from homology"/>
<keyword evidence="4" id="KW-0805">Transcription regulation</keyword>
<dbReference type="eggNOG" id="KOG1034">
    <property type="taxonomic scope" value="Eukaryota"/>
</dbReference>
<feature type="region of interest" description="Disordered" evidence="7">
    <location>
        <begin position="268"/>
        <end position="296"/>
    </location>
</feature>
<evidence type="ECO:0000256" key="7">
    <source>
        <dbReference type="SAM" id="MobiDB-lite"/>
    </source>
</evidence>
<keyword evidence="3" id="KW-0677">Repeat</keyword>
<feature type="compositionally biased region" description="Basic and acidic residues" evidence="7">
    <location>
        <begin position="525"/>
        <end position="545"/>
    </location>
</feature>
<dbReference type="PROSITE" id="PS50082">
    <property type="entry name" value="WD_REPEATS_2"/>
    <property type="match status" value="1"/>
</dbReference>
<dbReference type="InterPro" id="IPR001680">
    <property type="entry name" value="WD40_rpt"/>
</dbReference>
<dbReference type="InParanoid" id="C1FHN5"/>
<feature type="repeat" description="WD" evidence="6">
    <location>
        <begin position="204"/>
        <end position="246"/>
    </location>
</feature>
<dbReference type="EMBL" id="CP001576">
    <property type="protein sequence ID" value="ACO70131.1"/>
    <property type="molecule type" value="Genomic_DNA"/>
</dbReference>
<evidence type="ECO:0000313" key="9">
    <source>
        <dbReference type="Proteomes" id="UP000002009"/>
    </source>
</evidence>
<feature type="compositionally biased region" description="Gly residues" evidence="7">
    <location>
        <begin position="276"/>
        <end position="293"/>
    </location>
</feature>
<dbReference type="STRING" id="296587.C1FHN5"/>
<dbReference type="Pfam" id="PF00400">
    <property type="entry name" value="WD40"/>
    <property type="match status" value="1"/>
</dbReference>
<name>C1FHN5_MICCC</name>
<dbReference type="InterPro" id="IPR036322">
    <property type="entry name" value="WD40_repeat_dom_sf"/>
</dbReference>
<dbReference type="Proteomes" id="UP000002009">
    <property type="component" value="Chromosome 10"/>
</dbReference>
<accession>C1FHN5</accession>
<evidence type="ECO:0000256" key="4">
    <source>
        <dbReference type="ARBA" id="ARBA00023015"/>
    </source>
</evidence>
<dbReference type="PROSITE" id="PS00678">
    <property type="entry name" value="WD_REPEATS_1"/>
    <property type="match status" value="1"/>
</dbReference>
<reference evidence="8 9" key="1">
    <citation type="journal article" date="2009" name="Science">
        <title>Green evolution and dynamic adaptations revealed by genomes of the marine picoeukaryotes Micromonas.</title>
        <authorList>
            <person name="Worden A.Z."/>
            <person name="Lee J.H."/>
            <person name="Mock T."/>
            <person name="Rouze P."/>
            <person name="Simmons M.P."/>
            <person name="Aerts A.L."/>
            <person name="Allen A.E."/>
            <person name="Cuvelier M.L."/>
            <person name="Derelle E."/>
            <person name="Everett M.V."/>
            <person name="Foulon E."/>
            <person name="Grimwood J."/>
            <person name="Gundlach H."/>
            <person name="Henrissat B."/>
            <person name="Napoli C."/>
            <person name="McDonald S.M."/>
            <person name="Parker M.S."/>
            <person name="Rombauts S."/>
            <person name="Salamov A."/>
            <person name="Von Dassow P."/>
            <person name="Badger J.H."/>
            <person name="Coutinho P.M."/>
            <person name="Demir E."/>
            <person name="Dubchak I."/>
            <person name="Gentemann C."/>
            <person name="Eikrem W."/>
            <person name="Gready J.E."/>
            <person name="John U."/>
            <person name="Lanier W."/>
            <person name="Lindquist E.A."/>
            <person name="Lucas S."/>
            <person name="Mayer K.F."/>
            <person name="Moreau H."/>
            <person name="Not F."/>
            <person name="Otillar R."/>
            <person name="Panaud O."/>
            <person name="Pangilinan J."/>
            <person name="Paulsen I."/>
            <person name="Piegu B."/>
            <person name="Poliakov A."/>
            <person name="Robbens S."/>
            <person name="Schmutz J."/>
            <person name="Toulza E."/>
            <person name="Wyss T."/>
            <person name="Zelensky A."/>
            <person name="Zhou K."/>
            <person name="Armbrust E.V."/>
            <person name="Bhattacharya D."/>
            <person name="Goodenough U.W."/>
            <person name="Van de Peer Y."/>
            <person name="Grigoriev I.V."/>
        </authorList>
    </citation>
    <scope>NUCLEOTIDE SEQUENCE [LARGE SCALE GENOMIC DNA]</scope>
    <source>
        <strain evidence="9">RCC299 / NOUM17</strain>
    </source>
</reference>
<dbReference type="SUPFAM" id="SSF50978">
    <property type="entry name" value="WD40 repeat-like"/>
    <property type="match status" value="1"/>
</dbReference>
<dbReference type="SMART" id="SM00320">
    <property type="entry name" value="WD40"/>
    <property type="match status" value="4"/>
</dbReference>
<dbReference type="PROSITE" id="PS50294">
    <property type="entry name" value="WD_REPEATS_REGION"/>
    <property type="match status" value="1"/>
</dbReference>
<dbReference type="RefSeq" id="XP_002508873.1">
    <property type="nucleotide sequence ID" value="XM_002508827.1"/>
</dbReference>
<evidence type="ECO:0000256" key="5">
    <source>
        <dbReference type="ARBA" id="ARBA00023163"/>
    </source>
</evidence>
<comment type="similarity">
    <text evidence="1">Belongs to the WD repeat ESC family.</text>
</comment>
<dbReference type="AlphaFoldDB" id="C1FHN5"/>